<evidence type="ECO:0000313" key="2">
    <source>
        <dbReference type="EMBL" id="KAK3897117.1"/>
    </source>
</evidence>
<dbReference type="EMBL" id="MU856267">
    <property type="protein sequence ID" value="KAK3897117.1"/>
    <property type="molecule type" value="Genomic_DNA"/>
</dbReference>
<feature type="transmembrane region" description="Helical" evidence="1">
    <location>
        <begin position="41"/>
        <end position="61"/>
    </location>
</feature>
<keyword evidence="1" id="KW-0472">Membrane</keyword>
<organism evidence="2 3">
    <name type="scientific">Staphylotrichum tortipilum</name>
    <dbReference type="NCBI Taxonomy" id="2831512"/>
    <lineage>
        <taxon>Eukaryota</taxon>
        <taxon>Fungi</taxon>
        <taxon>Dikarya</taxon>
        <taxon>Ascomycota</taxon>
        <taxon>Pezizomycotina</taxon>
        <taxon>Sordariomycetes</taxon>
        <taxon>Sordariomycetidae</taxon>
        <taxon>Sordariales</taxon>
        <taxon>Chaetomiaceae</taxon>
        <taxon>Staphylotrichum</taxon>
    </lineage>
</organism>
<evidence type="ECO:0000313" key="3">
    <source>
        <dbReference type="Proteomes" id="UP001303889"/>
    </source>
</evidence>
<reference evidence="2" key="1">
    <citation type="journal article" date="2023" name="Mol. Phylogenet. Evol.">
        <title>Genome-scale phylogeny and comparative genomics of the fungal order Sordariales.</title>
        <authorList>
            <person name="Hensen N."/>
            <person name="Bonometti L."/>
            <person name="Westerberg I."/>
            <person name="Brannstrom I.O."/>
            <person name="Guillou S."/>
            <person name="Cros-Aarteil S."/>
            <person name="Calhoun S."/>
            <person name="Haridas S."/>
            <person name="Kuo A."/>
            <person name="Mondo S."/>
            <person name="Pangilinan J."/>
            <person name="Riley R."/>
            <person name="LaButti K."/>
            <person name="Andreopoulos B."/>
            <person name="Lipzen A."/>
            <person name="Chen C."/>
            <person name="Yan M."/>
            <person name="Daum C."/>
            <person name="Ng V."/>
            <person name="Clum A."/>
            <person name="Steindorff A."/>
            <person name="Ohm R.A."/>
            <person name="Martin F."/>
            <person name="Silar P."/>
            <person name="Natvig D.O."/>
            <person name="Lalanne C."/>
            <person name="Gautier V."/>
            <person name="Ament-Velasquez S.L."/>
            <person name="Kruys A."/>
            <person name="Hutchinson M.I."/>
            <person name="Powell A.J."/>
            <person name="Barry K."/>
            <person name="Miller A.N."/>
            <person name="Grigoriev I.V."/>
            <person name="Debuchy R."/>
            <person name="Gladieux P."/>
            <person name="Hiltunen Thoren M."/>
            <person name="Johannesson H."/>
        </authorList>
    </citation>
    <scope>NUCLEOTIDE SEQUENCE</scope>
    <source>
        <strain evidence="2">CBS 103.79</strain>
    </source>
</reference>
<feature type="transmembrane region" description="Helical" evidence="1">
    <location>
        <begin position="12"/>
        <end position="35"/>
    </location>
</feature>
<protein>
    <submittedName>
        <fullName evidence="2">Uncharacterized protein</fullName>
    </submittedName>
</protein>
<feature type="transmembrane region" description="Helical" evidence="1">
    <location>
        <begin position="82"/>
        <end position="106"/>
    </location>
</feature>
<gene>
    <name evidence="2" type="ORF">C8A05DRAFT_39335</name>
</gene>
<keyword evidence="1" id="KW-1133">Transmembrane helix</keyword>
<sequence length="173" mass="19403">MARARFPAAYAIIQLFLRGVSVALCIATLASASYATSRAGYGTGMIGAFIAAILTLFVDLAEISGLSDPARHVRRCTENALVYLEILTMAVCGIVPIMVLLAFLGLQRHDCEVYHPKEECDEMESRRREVRLYVDLSWILPVSLVGLHLIFAVLACVDCFKRRRRRPEPYRLR</sequence>
<dbReference type="AlphaFoldDB" id="A0AAN6MB21"/>
<evidence type="ECO:0000256" key="1">
    <source>
        <dbReference type="SAM" id="Phobius"/>
    </source>
</evidence>
<reference evidence="2" key="2">
    <citation type="submission" date="2023-05" db="EMBL/GenBank/DDBJ databases">
        <authorList>
            <consortium name="Lawrence Berkeley National Laboratory"/>
            <person name="Steindorff A."/>
            <person name="Hensen N."/>
            <person name="Bonometti L."/>
            <person name="Westerberg I."/>
            <person name="Brannstrom I.O."/>
            <person name="Guillou S."/>
            <person name="Cros-Aarteil S."/>
            <person name="Calhoun S."/>
            <person name="Haridas S."/>
            <person name="Kuo A."/>
            <person name="Mondo S."/>
            <person name="Pangilinan J."/>
            <person name="Riley R."/>
            <person name="Labutti K."/>
            <person name="Andreopoulos B."/>
            <person name="Lipzen A."/>
            <person name="Chen C."/>
            <person name="Yanf M."/>
            <person name="Daum C."/>
            <person name="Ng V."/>
            <person name="Clum A."/>
            <person name="Ohm R."/>
            <person name="Martin F."/>
            <person name="Silar P."/>
            <person name="Natvig D."/>
            <person name="Lalanne C."/>
            <person name="Gautier V."/>
            <person name="Ament-Velasquez S.L."/>
            <person name="Kruys A."/>
            <person name="Hutchinson M.I."/>
            <person name="Powell A.J."/>
            <person name="Barry K."/>
            <person name="Miller A.N."/>
            <person name="Grigoriev I.V."/>
            <person name="Debuchy R."/>
            <person name="Gladieux P."/>
            <person name="Thoren M.H."/>
            <person name="Johannesson H."/>
        </authorList>
    </citation>
    <scope>NUCLEOTIDE SEQUENCE</scope>
    <source>
        <strain evidence="2">CBS 103.79</strain>
    </source>
</reference>
<keyword evidence="1" id="KW-0812">Transmembrane</keyword>
<feature type="transmembrane region" description="Helical" evidence="1">
    <location>
        <begin position="138"/>
        <end position="157"/>
    </location>
</feature>
<proteinExistence type="predicted"/>
<dbReference type="Proteomes" id="UP001303889">
    <property type="component" value="Unassembled WGS sequence"/>
</dbReference>
<name>A0AAN6MB21_9PEZI</name>
<comment type="caution">
    <text evidence="2">The sequence shown here is derived from an EMBL/GenBank/DDBJ whole genome shotgun (WGS) entry which is preliminary data.</text>
</comment>
<keyword evidence="3" id="KW-1185">Reference proteome</keyword>
<accession>A0AAN6MB21</accession>